<organism evidence="1 2">
    <name type="scientific">Steinernema glaseri</name>
    <dbReference type="NCBI Taxonomy" id="37863"/>
    <lineage>
        <taxon>Eukaryota</taxon>
        <taxon>Metazoa</taxon>
        <taxon>Ecdysozoa</taxon>
        <taxon>Nematoda</taxon>
        <taxon>Chromadorea</taxon>
        <taxon>Rhabditida</taxon>
        <taxon>Tylenchina</taxon>
        <taxon>Panagrolaimomorpha</taxon>
        <taxon>Strongyloidoidea</taxon>
        <taxon>Steinernematidae</taxon>
        <taxon>Steinernema</taxon>
    </lineage>
</organism>
<protein>
    <submittedName>
        <fullName evidence="2">DUF736 domain-containing protein</fullName>
    </submittedName>
</protein>
<keyword evidence="1" id="KW-1185">Reference proteome</keyword>
<dbReference type="AlphaFoldDB" id="A0A1I7YA28"/>
<accession>A0A1I7YA28</accession>
<dbReference type="Proteomes" id="UP000095287">
    <property type="component" value="Unplaced"/>
</dbReference>
<evidence type="ECO:0000313" key="1">
    <source>
        <dbReference type="Proteomes" id="UP000095287"/>
    </source>
</evidence>
<reference evidence="2" key="1">
    <citation type="submission" date="2016-11" db="UniProtKB">
        <authorList>
            <consortium name="WormBaseParasite"/>
        </authorList>
    </citation>
    <scope>IDENTIFICATION</scope>
</reference>
<name>A0A1I7YA28_9BILA</name>
<dbReference type="WBParaSite" id="L893_g1402.t1">
    <property type="protein sequence ID" value="L893_g1402.t1"/>
    <property type="gene ID" value="L893_g1402"/>
</dbReference>
<sequence length="92" mass="10273">MDVIASSLPAKCTFENVGESCTTKQSSKLATVHNDGWRAVAIMLPWRPSAVFWNRPARQAGFSRSAGICLAVRVRGSHRSDTWPAMSRRRRK</sequence>
<proteinExistence type="predicted"/>
<evidence type="ECO:0000313" key="2">
    <source>
        <dbReference type="WBParaSite" id="L893_g1402.t1"/>
    </source>
</evidence>